<evidence type="ECO:0000313" key="2">
    <source>
        <dbReference type="EMBL" id="MPC31086.1"/>
    </source>
</evidence>
<dbReference type="AlphaFoldDB" id="A0A5B7ECZ5"/>
<dbReference type="EMBL" id="VSRR010002366">
    <property type="protein sequence ID" value="MPC31086.1"/>
    <property type="molecule type" value="Genomic_DNA"/>
</dbReference>
<sequence length="266" mass="27034">MRFKPRPYLRNVTQEGGQVDSLSATWSGGRQLHHLQQRLKVMDVFVFCSDDLLDDDPTHTGFGFLLVKGKAGGDFVVGLNPIDESWWCGEAWGKQGMFPINFVWRINKDILESCGCICGFGWVGGLGWLAGCEGLAVGGTNGLLVGSTLVRGAMRGGGAGRVEVKGPVRVVAIPVVVAMLVVGVAGVVVFGVFGVVGVAGAVLEGVFGVFGVVGVTGAVVESVAGVGVVAGVVGVVGAVVEAVTGVVEGVAGVVGVEGVEGVLGTL</sequence>
<feature type="transmembrane region" description="Helical" evidence="1">
    <location>
        <begin position="170"/>
        <end position="203"/>
    </location>
</feature>
<keyword evidence="1" id="KW-0812">Transmembrane</keyword>
<feature type="transmembrane region" description="Helical" evidence="1">
    <location>
        <begin position="209"/>
        <end position="240"/>
    </location>
</feature>
<dbReference type="Proteomes" id="UP000324222">
    <property type="component" value="Unassembled WGS sequence"/>
</dbReference>
<keyword evidence="1" id="KW-1133">Transmembrane helix</keyword>
<accession>A0A5B7ECZ5</accession>
<name>A0A5B7ECZ5_PORTR</name>
<proteinExistence type="predicted"/>
<evidence type="ECO:0000313" key="3">
    <source>
        <dbReference type="Proteomes" id="UP000324222"/>
    </source>
</evidence>
<dbReference type="InterPro" id="IPR036028">
    <property type="entry name" value="SH3-like_dom_sf"/>
</dbReference>
<protein>
    <submittedName>
        <fullName evidence="2">Uncharacterized protein</fullName>
    </submittedName>
</protein>
<keyword evidence="1" id="KW-0472">Membrane</keyword>
<dbReference type="SUPFAM" id="SSF50044">
    <property type="entry name" value="SH3-domain"/>
    <property type="match status" value="1"/>
</dbReference>
<keyword evidence="3" id="KW-1185">Reference proteome</keyword>
<dbReference type="OrthoDB" id="27823at2759"/>
<comment type="caution">
    <text evidence="2">The sequence shown here is derived from an EMBL/GenBank/DDBJ whole genome shotgun (WGS) entry which is preliminary data.</text>
</comment>
<evidence type="ECO:0000256" key="1">
    <source>
        <dbReference type="SAM" id="Phobius"/>
    </source>
</evidence>
<dbReference type="Gene3D" id="2.30.30.40">
    <property type="entry name" value="SH3 Domains"/>
    <property type="match status" value="1"/>
</dbReference>
<gene>
    <name evidence="2" type="ORF">E2C01_024364</name>
</gene>
<organism evidence="2 3">
    <name type="scientific">Portunus trituberculatus</name>
    <name type="common">Swimming crab</name>
    <name type="synonym">Neptunus trituberculatus</name>
    <dbReference type="NCBI Taxonomy" id="210409"/>
    <lineage>
        <taxon>Eukaryota</taxon>
        <taxon>Metazoa</taxon>
        <taxon>Ecdysozoa</taxon>
        <taxon>Arthropoda</taxon>
        <taxon>Crustacea</taxon>
        <taxon>Multicrustacea</taxon>
        <taxon>Malacostraca</taxon>
        <taxon>Eumalacostraca</taxon>
        <taxon>Eucarida</taxon>
        <taxon>Decapoda</taxon>
        <taxon>Pleocyemata</taxon>
        <taxon>Brachyura</taxon>
        <taxon>Eubrachyura</taxon>
        <taxon>Portunoidea</taxon>
        <taxon>Portunidae</taxon>
        <taxon>Portuninae</taxon>
        <taxon>Portunus</taxon>
    </lineage>
</organism>
<reference evidence="2 3" key="1">
    <citation type="submission" date="2019-05" db="EMBL/GenBank/DDBJ databases">
        <title>Another draft genome of Portunus trituberculatus and its Hox gene families provides insights of decapod evolution.</title>
        <authorList>
            <person name="Jeong J.-H."/>
            <person name="Song I."/>
            <person name="Kim S."/>
            <person name="Choi T."/>
            <person name="Kim D."/>
            <person name="Ryu S."/>
            <person name="Kim W."/>
        </authorList>
    </citation>
    <scope>NUCLEOTIDE SEQUENCE [LARGE SCALE GENOMIC DNA]</scope>
    <source>
        <tissue evidence="2">Muscle</tissue>
    </source>
</reference>